<feature type="transmembrane region" description="Helical" evidence="1">
    <location>
        <begin position="193"/>
        <end position="215"/>
    </location>
</feature>
<reference evidence="3" key="1">
    <citation type="submission" date="2025-08" db="UniProtKB">
        <authorList>
            <consortium name="RefSeq"/>
        </authorList>
    </citation>
    <scope>IDENTIFICATION</scope>
    <source>
        <tissue evidence="3">Testes</tissue>
    </source>
</reference>
<dbReference type="SUPFAM" id="SSF103473">
    <property type="entry name" value="MFS general substrate transporter"/>
    <property type="match status" value="1"/>
</dbReference>
<evidence type="ECO:0000313" key="2">
    <source>
        <dbReference type="Proteomes" id="UP000694865"/>
    </source>
</evidence>
<feature type="transmembrane region" description="Helical" evidence="1">
    <location>
        <begin position="121"/>
        <end position="139"/>
    </location>
</feature>
<dbReference type="RefSeq" id="XP_006814169.1">
    <property type="nucleotide sequence ID" value="XM_006814106.1"/>
</dbReference>
<evidence type="ECO:0000313" key="3">
    <source>
        <dbReference type="RefSeq" id="XP_006814169.1"/>
    </source>
</evidence>
<organism evidence="2 3">
    <name type="scientific">Saccoglossus kowalevskii</name>
    <name type="common">Acorn worm</name>
    <dbReference type="NCBI Taxonomy" id="10224"/>
    <lineage>
        <taxon>Eukaryota</taxon>
        <taxon>Metazoa</taxon>
        <taxon>Hemichordata</taxon>
        <taxon>Enteropneusta</taxon>
        <taxon>Harrimaniidae</taxon>
        <taxon>Saccoglossus</taxon>
    </lineage>
</organism>
<feature type="transmembrane region" description="Helical" evidence="1">
    <location>
        <begin position="284"/>
        <end position="305"/>
    </location>
</feature>
<feature type="transmembrane region" description="Helical" evidence="1">
    <location>
        <begin position="23"/>
        <end position="43"/>
    </location>
</feature>
<dbReference type="InterPro" id="IPR027197">
    <property type="entry name" value="SLC43A3"/>
</dbReference>
<keyword evidence="1" id="KW-0472">Membrane</keyword>
<feature type="transmembrane region" description="Helical" evidence="1">
    <location>
        <begin position="159"/>
        <end position="181"/>
    </location>
</feature>
<gene>
    <name evidence="3" type="primary">LOC102809397</name>
</gene>
<dbReference type="GeneID" id="102809397"/>
<dbReference type="PANTHER" id="PTHR20765">
    <property type="entry name" value="SOLUTE CARRIER FAMILY 43 MEMBER 3-RELATED"/>
    <property type="match status" value="1"/>
</dbReference>
<keyword evidence="2" id="KW-1185">Reference proteome</keyword>
<feature type="transmembrane region" description="Helical" evidence="1">
    <location>
        <begin position="253"/>
        <end position="272"/>
    </location>
</feature>
<protein>
    <submittedName>
        <fullName evidence="3">Solute carrier family 43 member 3-like</fullName>
    </submittedName>
</protein>
<accession>A0ABM0M2C8</accession>
<evidence type="ECO:0000256" key="1">
    <source>
        <dbReference type="SAM" id="Phobius"/>
    </source>
</evidence>
<dbReference type="InterPro" id="IPR036259">
    <property type="entry name" value="MFS_trans_sf"/>
</dbReference>
<dbReference type="Proteomes" id="UP000694865">
    <property type="component" value="Unplaced"/>
</dbReference>
<proteinExistence type="predicted"/>
<keyword evidence="1" id="KW-0812">Transmembrane</keyword>
<dbReference type="PANTHER" id="PTHR20765:SF1">
    <property type="entry name" value="EQUILIBRATIVE NUCLEOBASE TRANSPORTER 1"/>
    <property type="match status" value="1"/>
</dbReference>
<keyword evidence="1" id="KW-1133">Transmembrane helix</keyword>
<name>A0ABM0M2C8_SACKO</name>
<sequence length="322" mass="36468">MALHKLWEIIQHLYALGVPVKTIFVGYLGSTGIMLFNTAFVIPKHKCKKTTTRRFSIYPDVTDASVQRLATFTNLPDIEGKLSVPQGYEWLQSIELYPVQNDIYSTSTTQSFRKTIASCEWAWHTIWFTVLSIRYTYLIGTLNPFLFYIAVDGQKQVAMLTYLLGLLQLMIFAIAPLPGLIMDSKSESQLFQAIIATTIPIVAFVCMSLFVLVHIPEIQIISFTFFVIGRVFVSCAHGSMIALLFPPEYYGRLFGLGYLIAGIGALLNYPLFNLTQVLPERNPIYVDCILLGVVLISHGYPILLWRKLNIQCKGEFRKLDET</sequence>
<feature type="transmembrane region" description="Helical" evidence="1">
    <location>
        <begin position="221"/>
        <end position="246"/>
    </location>
</feature>